<keyword evidence="6" id="KW-1185">Reference proteome</keyword>
<evidence type="ECO:0000256" key="2">
    <source>
        <dbReference type="SAM" id="Coils"/>
    </source>
</evidence>
<dbReference type="GO" id="GO:1903094">
    <property type="term" value="P:negative regulation of protein K48-linked deubiquitination"/>
    <property type="evidence" value="ECO:0007669"/>
    <property type="project" value="TreeGrafter"/>
</dbReference>
<evidence type="ECO:0000313" key="6">
    <source>
        <dbReference type="Proteomes" id="UP001365542"/>
    </source>
</evidence>
<dbReference type="SUPFAM" id="SSF46934">
    <property type="entry name" value="UBA-like"/>
    <property type="match status" value="1"/>
</dbReference>
<dbReference type="Gene3D" id="1.10.8.10">
    <property type="entry name" value="DNA helicase RuvA subunit, C-terminal domain"/>
    <property type="match status" value="1"/>
</dbReference>
<name>A0AAV9WSH5_9PEZI</name>
<comment type="caution">
    <text evidence="5">The sequence shown here is derived from an EMBL/GenBank/DDBJ whole genome shotgun (WGS) entry which is preliminary data.</text>
</comment>
<dbReference type="GO" id="GO:0036435">
    <property type="term" value="F:K48-linked polyubiquitin modification-dependent protein binding"/>
    <property type="evidence" value="ECO:0007669"/>
    <property type="project" value="TreeGrafter"/>
</dbReference>
<evidence type="ECO:0000256" key="3">
    <source>
        <dbReference type="SAM" id="MobiDB-lite"/>
    </source>
</evidence>
<dbReference type="GO" id="GO:0005737">
    <property type="term" value="C:cytoplasm"/>
    <property type="evidence" value="ECO:0007669"/>
    <property type="project" value="TreeGrafter"/>
</dbReference>
<dbReference type="GO" id="GO:0032435">
    <property type="term" value="P:negative regulation of proteasomal ubiquitin-dependent protein catabolic process"/>
    <property type="evidence" value="ECO:0007669"/>
    <property type="project" value="TreeGrafter"/>
</dbReference>
<evidence type="ECO:0000313" key="5">
    <source>
        <dbReference type="EMBL" id="KAK6524327.1"/>
    </source>
</evidence>
<feature type="coiled-coil region" evidence="2">
    <location>
        <begin position="107"/>
        <end position="212"/>
    </location>
</feature>
<dbReference type="EMBL" id="JAVHJO010000018">
    <property type="protein sequence ID" value="KAK6524327.1"/>
    <property type="molecule type" value="Genomic_DNA"/>
</dbReference>
<keyword evidence="1 2" id="KW-0175">Coiled coil</keyword>
<dbReference type="GO" id="GO:0005634">
    <property type="term" value="C:nucleus"/>
    <property type="evidence" value="ECO:0007669"/>
    <property type="project" value="TreeGrafter"/>
</dbReference>
<dbReference type="SUPFAM" id="SSF54236">
    <property type="entry name" value="Ubiquitin-like"/>
    <property type="match status" value="1"/>
</dbReference>
<dbReference type="AlphaFoldDB" id="A0AAV9WSH5"/>
<sequence>MGQTDRNLLLEMGFDPKRVDLALKQTGGLQDALTWLESHENTSIEELEMKNTELATPVRDPSGTNTGAGNNESSAEARSYKCNDCGKLLKNWAAVQFHAEKTEHQNFDESTEEVKSLTEEEKKMKLEELKLRLAEKKKQQAAESLAEVKKNEAIRRKRDQESEKMKEELRKKEQLREIERRKQEKIDDAKARAKIKAEIAATQQARREAAAKAKAERDNKAETSVNLQPAMETVNVTKPTTAHKEARLRFQFSEGRLPLTKSFPAKTSLFEVAAALAEETGISINTFTTNFPPRKTYSLLEPLDSSLTVEEANWTPSASLNVG</sequence>
<accession>A0AAV9WSH5</accession>
<dbReference type="InterPro" id="IPR029071">
    <property type="entry name" value="Ubiquitin-like_domsf"/>
</dbReference>
<reference evidence="5 6" key="1">
    <citation type="submission" date="2019-10" db="EMBL/GenBank/DDBJ databases">
        <authorList>
            <person name="Palmer J.M."/>
        </authorList>
    </citation>
    <scope>NUCLEOTIDE SEQUENCE [LARGE SCALE GENOMIC DNA]</scope>
    <source>
        <strain evidence="5 6">TWF694</strain>
    </source>
</reference>
<organism evidence="5 6">
    <name type="scientific">Orbilia ellipsospora</name>
    <dbReference type="NCBI Taxonomy" id="2528407"/>
    <lineage>
        <taxon>Eukaryota</taxon>
        <taxon>Fungi</taxon>
        <taxon>Dikarya</taxon>
        <taxon>Ascomycota</taxon>
        <taxon>Pezizomycotina</taxon>
        <taxon>Orbiliomycetes</taxon>
        <taxon>Orbiliales</taxon>
        <taxon>Orbiliaceae</taxon>
        <taxon>Orbilia</taxon>
    </lineage>
</organism>
<dbReference type="GO" id="GO:0031397">
    <property type="term" value="P:negative regulation of protein ubiquitination"/>
    <property type="evidence" value="ECO:0007669"/>
    <property type="project" value="TreeGrafter"/>
</dbReference>
<protein>
    <recommendedName>
        <fullName evidence="4">C2H2-type domain-containing protein</fullName>
    </recommendedName>
</protein>
<dbReference type="InterPro" id="IPR013087">
    <property type="entry name" value="Znf_C2H2_type"/>
</dbReference>
<evidence type="ECO:0000256" key="1">
    <source>
        <dbReference type="ARBA" id="ARBA00023054"/>
    </source>
</evidence>
<feature type="region of interest" description="Disordered" evidence="3">
    <location>
        <begin position="50"/>
        <end position="76"/>
    </location>
</feature>
<feature type="compositionally biased region" description="Polar residues" evidence="3">
    <location>
        <begin position="62"/>
        <end position="76"/>
    </location>
</feature>
<dbReference type="Proteomes" id="UP001365542">
    <property type="component" value="Unassembled WGS sequence"/>
</dbReference>
<evidence type="ECO:0000259" key="4">
    <source>
        <dbReference type="PROSITE" id="PS00028"/>
    </source>
</evidence>
<gene>
    <name evidence="5" type="ORF">TWF694_005978</name>
</gene>
<dbReference type="Gene3D" id="3.10.20.90">
    <property type="entry name" value="Phosphatidylinositol 3-kinase Catalytic Subunit, Chain A, domain 1"/>
    <property type="match status" value="1"/>
</dbReference>
<dbReference type="PANTHER" id="PTHR46340:SF1">
    <property type="entry name" value="UBX DOMAIN-CONTAINING PROTEIN 1"/>
    <property type="match status" value="1"/>
</dbReference>
<feature type="domain" description="C2H2-type" evidence="4">
    <location>
        <begin position="82"/>
        <end position="104"/>
    </location>
</feature>
<proteinExistence type="predicted"/>
<dbReference type="PANTHER" id="PTHR46340">
    <property type="entry name" value="UBX DOMAIN-CONTAINING PROTEIN 1"/>
    <property type="match status" value="1"/>
</dbReference>
<dbReference type="PROSITE" id="PS00028">
    <property type="entry name" value="ZINC_FINGER_C2H2_1"/>
    <property type="match status" value="1"/>
</dbReference>
<dbReference type="InterPro" id="IPR009060">
    <property type="entry name" value="UBA-like_sf"/>
</dbReference>
<dbReference type="CDD" id="cd01767">
    <property type="entry name" value="UBX"/>
    <property type="match status" value="1"/>
</dbReference>